<sequence>MTPVVPSAAQPAGPVPQPWWRYGHVWLIIAGPAIVVVAGFITLWLAVSRPDPVLAEDYYQRGLDINKTLRHDAAAMAPALKGRNHAATPAQDRP</sequence>
<evidence type="ECO:0000313" key="3">
    <source>
        <dbReference type="Proteomes" id="UP000199119"/>
    </source>
</evidence>
<keyword evidence="1" id="KW-0812">Transmembrane</keyword>
<dbReference type="InterPro" id="IPR008620">
    <property type="entry name" value="FixH"/>
</dbReference>
<proteinExistence type="predicted"/>
<reference evidence="3" key="1">
    <citation type="submission" date="2016-10" db="EMBL/GenBank/DDBJ databases">
        <authorList>
            <person name="Varghese N."/>
            <person name="Submissions S."/>
        </authorList>
    </citation>
    <scope>NUCLEOTIDE SEQUENCE [LARGE SCALE GENOMIC DNA]</scope>
    <source>
        <strain evidence="3">DSM 27981</strain>
    </source>
</reference>
<protein>
    <recommendedName>
        <fullName evidence="4">Nitrogen fixation protein FixH</fullName>
    </recommendedName>
</protein>
<evidence type="ECO:0000256" key="1">
    <source>
        <dbReference type="SAM" id="Phobius"/>
    </source>
</evidence>
<dbReference type="Pfam" id="PF05751">
    <property type="entry name" value="FixH"/>
    <property type="match status" value="1"/>
</dbReference>
<dbReference type="OrthoDB" id="5295180at2"/>
<keyword evidence="1" id="KW-1133">Transmembrane helix</keyword>
<dbReference type="EMBL" id="FONX01000011">
    <property type="protein sequence ID" value="SFF07276.1"/>
    <property type="molecule type" value="Genomic_DNA"/>
</dbReference>
<gene>
    <name evidence="2" type="ORF">SAMN04489711_111150</name>
</gene>
<evidence type="ECO:0000313" key="2">
    <source>
        <dbReference type="EMBL" id="SFF07276.1"/>
    </source>
</evidence>
<dbReference type="RefSeq" id="WP_092940383.1">
    <property type="nucleotide sequence ID" value="NZ_FONX01000011.1"/>
</dbReference>
<dbReference type="STRING" id="1177982.SAMN04489711_111150"/>
<organism evidence="2 3">
    <name type="scientific">Paracidovorax wautersii</name>
    <dbReference type="NCBI Taxonomy" id="1177982"/>
    <lineage>
        <taxon>Bacteria</taxon>
        <taxon>Pseudomonadati</taxon>
        <taxon>Pseudomonadota</taxon>
        <taxon>Betaproteobacteria</taxon>
        <taxon>Burkholderiales</taxon>
        <taxon>Comamonadaceae</taxon>
        <taxon>Paracidovorax</taxon>
    </lineage>
</organism>
<dbReference type="Proteomes" id="UP000199119">
    <property type="component" value="Unassembled WGS sequence"/>
</dbReference>
<dbReference type="AlphaFoldDB" id="A0A1I2FRY0"/>
<keyword evidence="1" id="KW-0472">Membrane</keyword>
<keyword evidence="3" id="KW-1185">Reference proteome</keyword>
<name>A0A1I2FRY0_9BURK</name>
<accession>A0A1I2FRY0</accession>
<evidence type="ECO:0008006" key="4">
    <source>
        <dbReference type="Google" id="ProtNLM"/>
    </source>
</evidence>
<feature type="transmembrane region" description="Helical" evidence="1">
    <location>
        <begin position="25"/>
        <end position="47"/>
    </location>
</feature>